<dbReference type="Gramene" id="Jr07_16590_p1">
    <property type="protein sequence ID" value="cds.Jr07_16590_p1"/>
    <property type="gene ID" value="Jr07_16590"/>
</dbReference>
<accession>A0A833XFE6</accession>
<reference evidence="1" key="1">
    <citation type="submission" date="2015-10" db="EMBL/GenBank/DDBJ databases">
        <authorList>
            <person name="Martinez-Garcia P.J."/>
            <person name="Crepeau M.W."/>
            <person name="Puiu D."/>
            <person name="Gonzalez-Ibeas D."/>
            <person name="Whalen J."/>
            <person name="Stevens K."/>
            <person name="Paul R."/>
            <person name="Butterfield T."/>
            <person name="Britton M."/>
            <person name="Reagan R."/>
            <person name="Chakraborty S."/>
            <person name="Walawage S.L."/>
            <person name="Vasquez-Gross H.A."/>
            <person name="Cardeno C."/>
            <person name="Famula R."/>
            <person name="Pratt K."/>
            <person name="Kuruganti S."/>
            <person name="Aradhya M.K."/>
            <person name="Leslie C.A."/>
            <person name="Dandekar A.M."/>
            <person name="Salzberg S.L."/>
            <person name="Wegrzyn J.L."/>
            <person name="Langley C.H."/>
            <person name="Neale D.B."/>
        </authorList>
    </citation>
    <scope>NUCLEOTIDE SEQUENCE</scope>
    <source>
        <tissue evidence="1">Leaves</tissue>
    </source>
</reference>
<reference evidence="1" key="2">
    <citation type="submission" date="2020-03" db="EMBL/GenBank/DDBJ databases">
        <title>Walnut 2.0.</title>
        <authorList>
            <person name="Marrano A."/>
            <person name="Britton M."/>
            <person name="Zimin A.V."/>
            <person name="Zaini P.A."/>
            <person name="Workman R."/>
            <person name="Puiu D."/>
            <person name="Bianco L."/>
            <person name="Allen B.J."/>
            <person name="Troggio M."/>
            <person name="Leslie C.A."/>
            <person name="Timp W."/>
            <person name="Dendekar A."/>
            <person name="Salzberg S.L."/>
            <person name="Neale D.B."/>
        </authorList>
    </citation>
    <scope>NUCLEOTIDE SEQUENCE</scope>
    <source>
        <tissue evidence="1">Leaves</tissue>
    </source>
</reference>
<dbReference type="SUPFAM" id="SSF56219">
    <property type="entry name" value="DNase I-like"/>
    <property type="match status" value="1"/>
</dbReference>
<dbReference type="AlphaFoldDB" id="A0A833XFE6"/>
<dbReference type="PANTHER" id="PTHR33710:SF13">
    <property type="entry name" value="ENDONUCLEASE_EXONUCLEASE_PHOSPHATASE FAMILY PROTEIN"/>
    <property type="match status" value="1"/>
</dbReference>
<comment type="caution">
    <text evidence="1">The sequence shown here is derived from an EMBL/GenBank/DDBJ whole genome shotgun (WGS) entry which is preliminary data.</text>
</comment>
<dbReference type="InterPro" id="IPR036691">
    <property type="entry name" value="Endo/exonu/phosph_ase_sf"/>
</dbReference>
<dbReference type="EMBL" id="LIHL02000007">
    <property type="protein sequence ID" value="KAF5465270.1"/>
    <property type="molecule type" value="Genomic_DNA"/>
</dbReference>
<dbReference type="Gene3D" id="3.60.10.10">
    <property type="entry name" value="Endonuclease/exonuclease/phosphatase"/>
    <property type="match status" value="1"/>
</dbReference>
<evidence type="ECO:0000313" key="1">
    <source>
        <dbReference type="EMBL" id="KAF5465270.1"/>
    </source>
</evidence>
<dbReference type="Proteomes" id="UP000619265">
    <property type="component" value="Unassembled WGS sequence"/>
</dbReference>
<name>A0A833XFE6_JUGRE</name>
<evidence type="ECO:0000313" key="2">
    <source>
        <dbReference type="Proteomes" id="UP000619265"/>
    </source>
</evidence>
<dbReference type="PANTHER" id="PTHR33710">
    <property type="entry name" value="BNAC02G09200D PROTEIN"/>
    <property type="match status" value="1"/>
</dbReference>
<gene>
    <name evidence="1" type="ORF">F2P56_015292</name>
</gene>
<sequence length="251" mass="28567">MTACWVAINGNKLLVTFVYAKWSLYEHWGLWNDLEALQIGSHPWLIMGDFNTIWEDGERIGGQSRPLAAIGEFNSCFNNCGVVDLDFHGGSMSWFNGHEGQIRKWAKLDRALVNVWQEPVHNSGLCNLVTKLKKVKIALKRWNVEEISISHIAKKRWLMEGDRNSKIFHAVVKQKLNSTMIESMVLEDGTVLESPEEIHEGAVRHFQNFLSTPTTRVVPDLSHLISVEISLEENECIVKEPSEMELKSALN</sequence>
<protein>
    <submittedName>
        <fullName evidence="1">Uncharacterized protein</fullName>
    </submittedName>
</protein>
<proteinExistence type="predicted"/>
<organism evidence="1 2">
    <name type="scientific">Juglans regia</name>
    <name type="common">English walnut</name>
    <dbReference type="NCBI Taxonomy" id="51240"/>
    <lineage>
        <taxon>Eukaryota</taxon>
        <taxon>Viridiplantae</taxon>
        <taxon>Streptophyta</taxon>
        <taxon>Embryophyta</taxon>
        <taxon>Tracheophyta</taxon>
        <taxon>Spermatophyta</taxon>
        <taxon>Magnoliopsida</taxon>
        <taxon>eudicotyledons</taxon>
        <taxon>Gunneridae</taxon>
        <taxon>Pentapetalae</taxon>
        <taxon>rosids</taxon>
        <taxon>fabids</taxon>
        <taxon>Fagales</taxon>
        <taxon>Juglandaceae</taxon>
        <taxon>Juglans</taxon>
    </lineage>
</organism>